<organism evidence="7 8">
    <name type="scientific">Scleropages formosus</name>
    <name type="common">Asian bonytongue</name>
    <name type="synonym">Osteoglossum formosum</name>
    <dbReference type="NCBI Taxonomy" id="113540"/>
    <lineage>
        <taxon>Eukaryota</taxon>
        <taxon>Metazoa</taxon>
        <taxon>Chordata</taxon>
        <taxon>Craniata</taxon>
        <taxon>Vertebrata</taxon>
        <taxon>Euteleostomi</taxon>
        <taxon>Actinopterygii</taxon>
        <taxon>Neopterygii</taxon>
        <taxon>Teleostei</taxon>
        <taxon>Osteoglossocephala</taxon>
        <taxon>Osteoglossomorpha</taxon>
        <taxon>Osteoglossiformes</taxon>
        <taxon>Osteoglossidae</taxon>
        <taxon>Scleropages</taxon>
    </lineage>
</organism>
<dbReference type="InterPro" id="IPR008661">
    <property type="entry name" value="L6_membrane"/>
</dbReference>
<evidence type="ECO:0000256" key="3">
    <source>
        <dbReference type="ARBA" id="ARBA00022692"/>
    </source>
</evidence>
<evidence type="ECO:0000256" key="6">
    <source>
        <dbReference type="SAM" id="Phobius"/>
    </source>
</evidence>
<feature type="transmembrane region" description="Helical" evidence="6">
    <location>
        <begin position="12"/>
        <end position="30"/>
    </location>
</feature>
<protein>
    <submittedName>
        <fullName evidence="7">Uncharacterized protein</fullName>
    </submittedName>
</protein>
<dbReference type="AlphaFoldDB" id="A0A0P7UIB8"/>
<dbReference type="Proteomes" id="UP000034805">
    <property type="component" value="Unassembled WGS sequence"/>
</dbReference>
<dbReference type="PANTHER" id="PTHR14198:SF18">
    <property type="entry name" value="TRANSMEMBRANE 4 L6 FAMILY MEMBER 1"/>
    <property type="match status" value="1"/>
</dbReference>
<evidence type="ECO:0000256" key="5">
    <source>
        <dbReference type="ARBA" id="ARBA00023136"/>
    </source>
</evidence>
<dbReference type="Pfam" id="PF05805">
    <property type="entry name" value="L6_membrane"/>
    <property type="match status" value="1"/>
</dbReference>
<proteinExistence type="inferred from homology"/>
<evidence type="ECO:0000256" key="1">
    <source>
        <dbReference type="ARBA" id="ARBA00004141"/>
    </source>
</evidence>
<name>A0A0P7UIB8_SCLFO</name>
<dbReference type="EMBL" id="JARO02001942">
    <property type="protein sequence ID" value="KPP74008.1"/>
    <property type="molecule type" value="Genomic_DNA"/>
</dbReference>
<keyword evidence="3 6" id="KW-0812">Transmembrane</keyword>
<dbReference type="GO" id="GO:0016020">
    <property type="term" value="C:membrane"/>
    <property type="evidence" value="ECO:0007669"/>
    <property type="project" value="UniProtKB-SubCell"/>
</dbReference>
<feature type="transmembrane region" description="Helical" evidence="6">
    <location>
        <begin position="42"/>
        <end position="60"/>
    </location>
</feature>
<comment type="caution">
    <text evidence="7">The sequence shown here is derived from an EMBL/GenBank/DDBJ whole genome shotgun (WGS) entry which is preliminary data.</text>
</comment>
<dbReference type="PANTHER" id="PTHR14198">
    <property type="entry name" value="TRANSMEMBRANE 4 L6 FAMILY MEMBER 1-RELATED"/>
    <property type="match status" value="1"/>
</dbReference>
<accession>A0A0P7UIB8</accession>
<keyword evidence="4 6" id="KW-1133">Transmembrane helix</keyword>
<gene>
    <name evidence="7" type="ORF">Z043_106871</name>
</gene>
<evidence type="ECO:0000313" key="7">
    <source>
        <dbReference type="EMBL" id="KPP74008.1"/>
    </source>
</evidence>
<evidence type="ECO:0000256" key="2">
    <source>
        <dbReference type="ARBA" id="ARBA00006193"/>
    </source>
</evidence>
<comment type="similarity">
    <text evidence="2">Belongs to the L6 tetraspanin family.</text>
</comment>
<sequence>MCWRSFTRCLGIALIPLSVCCIVANVLLYFPNGETRYAKDNLLTRYVWFFSGIAGGGLVVSKLSSDSSSTSPEPSYAAGLAKNVQKSRMVFEGAVGQQAAEWLRTLICTLKDAG</sequence>
<keyword evidence="5 6" id="KW-0472">Membrane</keyword>
<reference evidence="7 8" key="1">
    <citation type="submission" date="2015-08" db="EMBL/GenBank/DDBJ databases">
        <title>The genome of the Asian arowana (Scleropages formosus).</title>
        <authorList>
            <person name="Tan M.H."/>
            <person name="Gan H.M."/>
            <person name="Croft L.J."/>
            <person name="Austin C.M."/>
        </authorList>
    </citation>
    <scope>NUCLEOTIDE SEQUENCE [LARGE SCALE GENOMIC DNA]</scope>
    <source>
        <strain evidence="7">Aro1</strain>
    </source>
</reference>
<comment type="subcellular location">
    <subcellularLocation>
        <location evidence="1">Membrane</location>
        <topology evidence="1">Multi-pass membrane protein</topology>
    </subcellularLocation>
</comment>
<evidence type="ECO:0000313" key="8">
    <source>
        <dbReference type="Proteomes" id="UP000034805"/>
    </source>
</evidence>
<evidence type="ECO:0000256" key="4">
    <source>
        <dbReference type="ARBA" id="ARBA00022989"/>
    </source>
</evidence>